<keyword evidence="10" id="KW-1185">Reference proteome</keyword>
<evidence type="ECO:0000256" key="1">
    <source>
        <dbReference type="ARBA" id="ARBA00004167"/>
    </source>
</evidence>
<comment type="subcellular location">
    <subcellularLocation>
        <location evidence="1">Membrane</location>
        <topology evidence="1">Single-pass membrane protein</topology>
    </subcellularLocation>
</comment>
<evidence type="ECO:0000256" key="7">
    <source>
        <dbReference type="SAM" id="SignalP"/>
    </source>
</evidence>
<reference evidence="9 10" key="1">
    <citation type="submission" date="2023-04" db="EMBL/GenBank/DDBJ databases">
        <title>Genome of Basidiobolus ranarum AG-B5.</title>
        <authorList>
            <person name="Stajich J.E."/>
            <person name="Carter-House D."/>
            <person name="Gryganskyi A."/>
        </authorList>
    </citation>
    <scope>NUCLEOTIDE SEQUENCE [LARGE SCALE GENOMIC DNA]</scope>
    <source>
        <strain evidence="9 10">AG-B5</strain>
    </source>
</reference>
<evidence type="ECO:0000256" key="5">
    <source>
        <dbReference type="SAM" id="MobiDB-lite"/>
    </source>
</evidence>
<comment type="caution">
    <text evidence="9">The sequence shown here is derived from an EMBL/GenBank/DDBJ whole genome shotgun (WGS) entry which is preliminary data.</text>
</comment>
<keyword evidence="2 6" id="KW-0812">Transmembrane</keyword>
<dbReference type="EMBL" id="JASJQH010000495">
    <property type="protein sequence ID" value="KAK9764089.1"/>
    <property type="molecule type" value="Genomic_DNA"/>
</dbReference>
<keyword evidence="7" id="KW-0732">Signal</keyword>
<name>A0ABR2WRF6_9FUNG</name>
<sequence>MHSSRFFKVFAILATSFVASTIADGSVDCPARVSVVLNKQQTSEYLDSPIFSSHKRTVGEDTTHSENIEKIKSNCGAEHLDFANVANLKADSSYVISGTEGAVHEALEYIQNVVKDYVVVLDRKAHLQKRQQVSASPSVSKPAASSSANSIAPSASGVPAGSSVAPGPTENPGKNVSRADSLRSSFWTVGLLTGLLTTVVLVLILLVGICWLASIEGPTRFENVKQKRN</sequence>
<organism evidence="9 10">
    <name type="scientific">Basidiobolus ranarum</name>
    <dbReference type="NCBI Taxonomy" id="34480"/>
    <lineage>
        <taxon>Eukaryota</taxon>
        <taxon>Fungi</taxon>
        <taxon>Fungi incertae sedis</taxon>
        <taxon>Zoopagomycota</taxon>
        <taxon>Entomophthoromycotina</taxon>
        <taxon>Basidiobolomycetes</taxon>
        <taxon>Basidiobolales</taxon>
        <taxon>Basidiobolaceae</taxon>
        <taxon>Basidiobolus</taxon>
    </lineage>
</organism>
<evidence type="ECO:0000259" key="8">
    <source>
        <dbReference type="Pfam" id="PF20520"/>
    </source>
</evidence>
<feature type="domain" description="V-type proton ATPase subunit S1/VOA1 transmembrane" evidence="8">
    <location>
        <begin position="185"/>
        <end position="223"/>
    </location>
</feature>
<feature type="transmembrane region" description="Helical" evidence="6">
    <location>
        <begin position="186"/>
        <end position="213"/>
    </location>
</feature>
<evidence type="ECO:0000313" key="10">
    <source>
        <dbReference type="Proteomes" id="UP001479436"/>
    </source>
</evidence>
<evidence type="ECO:0000313" key="9">
    <source>
        <dbReference type="EMBL" id="KAK9764089.1"/>
    </source>
</evidence>
<evidence type="ECO:0000256" key="6">
    <source>
        <dbReference type="SAM" id="Phobius"/>
    </source>
</evidence>
<feature type="compositionally biased region" description="Low complexity" evidence="5">
    <location>
        <begin position="134"/>
        <end position="168"/>
    </location>
</feature>
<dbReference type="Proteomes" id="UP001479436">
    <property type="component" value="Unassembled WGS sequence"/>
</dbReference>
<protein>
    <recommendedName>
        <fullName evidence="8">V-type proton ATPase subunit S1/VOA1 transmembrane domain-containing protein</fullName>
    </recommendedName>
</protein>
<dbReference type="Pfam" id="PF20520">
    <property type="entry name" value="Ac45-VOA1_TM"/>
    <property type="match status" value="1"/>
</dbReference>
<evidence type="ECO:0000256" key="4">
    <source>
        <dbReference type="ARBA" id="ARBA00023136"/>
    </source>
</evidence>
<evidence type="ECO:0000256" key="3">
    <source>
        <dbReference type="ARBA" id="ARBA00022989"/>
    </source>
</evidence>
<feature type="signal peptide" evidence="7">
    <location>
        <begin position="1"/>
        <end position="25"/>
    </location>
</feature>
<keyword evidence="4 6" id="KW-0472">Membrane</keyword>
<keyword evidence="3 6" id="KW-1133">Transmembrane helix</keyword>
<proteinExistence type="predicted"/>
<gene>
    <name evidence="9" type="ORF">K7432_008697</name>
</gene>
<feature type="chain" id="PRO_5047247176" description="V-type proton ATPase subunit S1/VOA1 transmembrane domain-containing protein" evidence="7">
    <location>
        <begin position="26"/>
        <end position="229"/>
    </location>
</feature>
<feature type="region of interest" description="Disordered" evidence="5">
    <location>
        <begin position="131"/>
        <end position="177"/>
    </location>
</feature>
<accession>A0ABR2WRF6</accession>
<evidence type="ECO:0000256" key="2">
    <source>
        <dbReference type="ARBA" id="ARBA00022692"/>
    </source>
</evidence>
<dbReference type="InterPro" id="IPR046756">
    <property type="entry name" value="VAS1/VOA1_TM"/>
</dbReference>